<name>Q7MNA5_VIBVY</name>
<dbReference type="HOGENOM" id="CLU_2774915_0_0_6"/>
<sequence length="69" mass="7692">MSVQGWRADIGLIALEIDKEETTVFIILCALCRKELCDSSAMHKGNICLSFFCLGELVRALLEQQFGNV</sequence>
<dbReference type="Proteomes" id="UP000002675">
    <property type="component" value="Chromosome I"/>
</dbReference>
<accession>Q7MNA5</accession>
<organism evidence="1 2">
    <name type="scientific">Vibrio vulnificus (strain YJ016)</name>
    <dbReference type="NCBI Taxonomy" id="196600"/>
    <lineage>
        <taxon>Bacteria</taxon>
        <taxon>Pseudomonadati</taxon>
        <taxon>Pseudomonadota</taxon>
        <taxon>Gammaproteobacteria</taxon>
        <taxon>Vibrionales</taxon>
        <taxon>Vibrionaceae</taxon>
        <taxon>Vibrio</taxon>
    </lineage>
</organism>
<dbReference type="KEGG" id="vvy:VV0812"/>
<proteinExistence type="predicted"/>
<gene>
    <name evidence="1" type="ordered locus">VV0812</name>
</gene>
<reference evidence="1 2" key="1">
    <citation type="journal article" date="2003" name="Genome Res.">
        <title>Comparative genome analysis of Vibrio vulnificus, a marine pathogen.</title>
        <authorList>
            <person name="Chen C.Y."/>
            <person name="Wu K.M."/>
            <person name="Chang Y.C."/>
            <person name="Chang C.H."/>
            <person name="Tsai H.C."/>
            <person name="Liao T.L."/>
            <person name="Liu Y.M."/>
            <person name="Chen H.J."/>
            <person name="Shen A.B."/>
            <person name="Li J.C."/>
            <person name="Su T.L."/>
            <person name="Shao C.P."/>
            <person name="Lee C.T."/>
            <person name="Hor L.I."/>
            <person name="Tsai S.F."/>
        </authorList>
    </citation>
    <scope>NUCLEOTIDE SEQUENCE [LARGE SCALE GENOMIC DNA]</scope>
    <source>
        <strain evidence="1 2">YJ016</strain>
    </source>
</reference>
<dbReference type="AlphaFoldDB" id="Q7MNA5"/>
<protein>
    <submittedName>
        <fullName evidence="1">Uncharacterized protein</fullName>
    </submittedName>
</protein>
<evidence type="ECO:0000313" key="2">
    <source>
        <dbReference type="Proteomes" id="UP000002675"/>
    </source>
</evidence>
<evidence type="ECO:0000313" key="1">
    <source>
        <dbReference type="EMBL" id="BAC93576.1"/>
    </source>
</evidence>
<dbReference type="EMBL" id="BA000037">
    <property type="protein sequence ID" value="BAC93576.1"/>
    <property type="molecule type" value="Genomic_DNA"/>
</dbReference>